<keyword evidence="2" id="KW-0472">Membrane</keyword>
<feature type="transmembrane region" description="Helical" evidence="2">
    <location>
        <begin position="200"/>
        <end position="223"/>
    </location>
</feature>
<dbReference type="InterPro" id="IPR049224">
    <property type="entry name" value="DUF6821"/>
</dbReference>
<evidence type="ECO:0000313" key="4">
    <source>
        <dbReference type="EMBL" id="KAF5725723.1"/>
    </source>
</evidence>
<feature type="compositionally biased region" description="Pro residues" evidence="1">
    <location>
        <begin position="50"/>
        <end position="59"/>
    </location>
</feature>
<dbReference type="FunCoup" id="A0A7J7BV10">
    <property type="interactions" value="949"/>
</dbReference>
<evidence type="ECO:0000259" key="3">
    <source>
        <dbReference type="Pfam" id="PF20705"/>
    </source>
</evidence>
<dbReference type="InParanoid" id="A0A7J7BV10"/>
<comment type="caution">
    <text evidence="4">The sequence shown here is derived from an EMBL/GenBank/DDBJ whole genome shotgun (WGS) entry which is preliminary data.</text>
</comment>
<dbReference type="EMBL" id="JAAARO010000023">
    <property type="protein sequence ID" value="KAF5725723.1"/>
    <property type="molecule type" value="Genomic_DNA"/>
</dbReference>
<dbReference type="OrthoDB" id="766965at2759"/>
<dbReference type="PANTHER" id="PTHR33646:SF2">
    <property type="entry name" value="F20H23.8 PROTEIN"/>
    <property type="match status" value="1"/>
</dbReference>
<dbReference type="Proteomes" id="UP000593562">
    <property type="component" value="Unassembled WGS sequence"/>
</dbReference>
<evidence type="ECO:0000256" key="1">
    <source>
        <dbReference type="SAM" id="MobiDB-lite"/>
    </source>
</evidence>
<keyword evidence="5" id="KW-1185">Reference proteome</keyword>
<keyword evidence="2" id="KW-0812">Transmembrane</keyword>
<dbReference type="PANTHER" id="PTHR33646">
    <property type="entry name" value="GB|AAF00631.1"/>
    <property type="match status" value="1"/>
</dbReference>
<gene>
    <name evidence="4" type="ORF">HS088_TW23G00450</name>
</gene>
<feature type="region of interest" description="Disordered" evidence="1">
    <location>
        <begin position="1"/>
        <end position="65"/>
    </location>
</feature>
<feature type="compositionally biased region" description="Basic and acidic residues" evidence="1">
    <location>
        <begin position="7"/>
        <end position="17"/>
    </location>
</feature>
<reference evidence="4 5" key="1">
    <citation type="journal article" date="2020" name="Nat. Commun.">
        <title>Genome of Tripterygium wilfordii and identification of cytochrome P450 involved in triptolide biosynthesis.</title>
        <authorList>
            <person name="Tu L."/>
            <person name="Su P."/>
            <person name="Zhang Z."/>
            <person name="Gao L."/>
            <person name="Wang J."/>
            <person name="Hu T."/>
            <person name="Zhou J."/>
            <person name="Zhang Y."/>
            <person name="Zhao Y."/>
            <person name="Liu Y."/>
            <person name="Song Y."/>
            <person name="Tong Y."/>
            <person name="Lu Y."/>
            <person name="Yang J."/>
            <person name="Xu C."/>
            <person name="Jia M."/>
            <person name="Peters R.J."/>
            <person name="Huang L."/>
            <person name="Gao W."/>
        </authorList>
    </citation>
    <scope>NUCLEOTIDE SEQUENCE [LARGE SCALE GENOMIC DNA]</scope>
    <source>
        <strain evidence="5">cv. XIE 37</strain>
        <tissue evidence="4">Leaf</tissue>
    </source>
</reference>
<dbReference type="Pfam" id="PF20705">
    <property type="entry name" value="DUF6821"/>
    <property type="match status" value="1"/>
</dbReference>
<organism evidence="4 5">
    <name type="scientific">Tripterygium wilfordii</name>
    <name type="common">Thunder God vine</name>
    <dbReference type="NCBI Taxonomy" id="458696"/>
    <lineage>
        <taxon>Eukaryota</taxon>
        <taxon>Viridiplantae</taxon>
        <taxon>Streptophyta</taxon>
        <taxon>Embryophyta</taxon>
        <taxon>Tracheophyta</taxon>
        <taxon>Spermatophyta</taxon>
        <taxon>Magnoliopsida</taxon>
        <taxon>eudicotyledons</taxon>
        <taxon>Gunneridae</taxon>
        <taxon>Pentapetalae</taxon>
        <taxon>rosids</taxon>
        <taxon>fabids</taxon>
        <taxon>Celastrales</taxon>
        <taxon>Celastraceae</taxon>
        <taxon>Tripterygium</taxon>
    </lineage>
</organism>
<dbReference type="AlphaFoldDB" id="A0A7J7BV10"/>
<feature type="domain" description="DUF6821" evidence="3">
    <location>
        <begin position="116"/>
        <end position="285"/>
    </location>
</feature>
<proteinExistence type="predicted"/>
<dbReference type="InterPro" id="IPR045883">
    <property type="entry name" value="At4g13530-like"/>
</dbReference>
<evidence type="ECO:0000313" key="5">
    <source>
        <dbReference type="Proteomes" id="UP000593562"/>
    </source>
</evidence>
<accession>A0A7J7BV10</accession>
<name>A0A7J7BV10_TRIWF</name>
<protein>
    <recommendedName>
        <fullName evidence="3">DUF6821 domain-containing protein</fullName>
    </recommendedName>
</protein>
<keyword evidence="2" id="KW-1133">Transmembrane helix</keyword>
<evidence type="ECO:0000256" key="2">
    <source>
        <dbReference type="SAM" id="Phobius"/>
    </source>
</evidence>
<sequence length="286" mass="32370">MDLDWEILPRDGSIDYNHEEEEEEGERKIFSISSPRSVFKKNHFNYTSSPQPPPPPPRTGSPRLLLPNQQLFPIEIRLEPKIGKDPEAELIKEVVKVPTDTNIVSSATTEKVKDSDLDEVAQVFFKKLKENKFADMKTYSPKASPRGVLPQIDAGAFKFEDRSETMEIVTSPKKEVENDEDIREVTWEENSSAGLNIWKWSLNGIGAICSFGVAAATFCVIILGSHQRDKQQQQNQKINFQIYTDDNKRIKQVVHHATNFNEAMSAVRGVPLNRAQITIGGHYDGF</sequence>